<accession>A0AAN8WCD6</accession>
<evidence type="ECO:0000256" key="1">
    <source>
        <dbReference type="ARBA" id="ARBA00006835"/>
    </source>
</evidence>
<evidence type="ECO:0000259" key="7">
    <source>
        <dbReference type="Pfam" id="PF04563"/>
    </source>
</evidence>
<dbReference type="GO" id="GO:0000428">
    <property type="term" value="C:DNA-directed RNA polymerase complex"/>
    <property type="evidence" value="ECO:0007669"/>
    <property type="project" value="UniProtKB-KW"/>
</dbReference>
<reference evidence="8 9" key="1">
    <citation type="submission" date="2023-12" db="EMBL/GenBank/DDBJ databases">
        <title>A high-quality genome assembly for Dillenia turbinata (Dilleniales).</title>
        <authorList>
            <person name="Chanderbali A."/>
        </authorList>
    </citation>
    <scope>NUCLEOTIDE SEQUENCE [LARGE SCALE GENOMIC DNA]</scope>
    <source>
        <strain evidence="8">LSX21</strain>
        <tissue evidence="8">Leaf</tissue>
    </source>
</reference>
<evidence type="ECO:0000313" key="9">
    <source>
        <dbReference type="Proteomes" id="UP001370490"/>
    </source>
</evidence>
<keyword evidence="6" id="KW-0804">Transcription</keyword>
<evidence type="ECO:0000256" key="2">
    <source>
        <dbReference type="ARBA" id="ARBA00012418"/>
    </source>
</evidence>
<dbReference type="InterPro" id="IPR015712">
    <property type="entry name" value="DNA-dir_RNA_pol_su2"/>
</dbReference>
<dbReference type="Gene3D" id="3.90.1100.10">
    <property type="match status" value="1"/>
</dbReference>
<comment type="similarity">
    <text evidence="1">Belongs to the RNA polymerase beta chain family.</text>
</comment>
<dbReference type="SUPFAM" id="SSF64484">
    <property type="entry name" value="beta and beta-prime subunits of DNA dependent RNA-polymerase"/>
    <property type="match status" value="1"/>
</dbReference>
<evidence type="ECO:0000256" key="4">
    <source>
        <dbReference type="ARBA" id="ARBA00022679"/>
    </source>
</evidence>
<evidence type="ECO:0000313" key="8">
    <source>
        <dbReference type="EMBL" id="KAK6945727.1"/>
    </source>
</evidence>
<dbReference type="Proteomes" id="UP001370490">
    <property type="component" value="Unassembled WGS sequence"/>
</dbReference>
<feature type="domain" description="RNA polymerase beta subunit protrusion" evidence="7">
    <location>
        <begin position="7"/>
        <end position="148"/>
    </location>
</feature>
<evidence type="ECO:0000256" key="5">
    <source>
        <dbReference type="ARBA" id="ARBA00022695"/>
    </source>
</evidence>
<evidence type="ECO:0000256" key="6">
    <source>
        <dbReference type="ARBA" id="ARBA00023163"/>
    </source>
</evidence>
<comment type="caution">
    <text evidence="8">The sequence shown here is derived from an EMBL/GenBank/DDBJ whole genome shotgun (WGS) entry which is preliminary data.</text>
</comment>
<dbReference type="GO" id="GO:0003899">
    <property type="term" value="F:DNA-directed RNA polymerase activity"/>
    <property type="evidence" value="ECO:0007669"/>
    <property type="project" value="UniProtKB-EC"/>
</dbReference>
<keyword evidence="5" id="KW-0548">Nucleotidyltransferase</keyword>
<dbReference type="EMBL" id="JBAMMX010000002">
    <property type="protein sequence ID" value="KAK6945727.1"/>
    <property type="molecule type" value="Genomic_DNA"/>
</dbReference>
<name>A0AAN8WCD6_9MAGN</name>
<dbReference type="InterPro" id="IPR007644">
    <property type="entry name" value="RNA_pol_bsu_protrusion"/>
</dbReference>
<dbReference type="GO" id="GO:0032549">
    <property type="term" value="F:ribonucleoside binding"/>
    <property type="evidence" value="ECO:0007669"/>
    <property type="project" value="InterPro"/>
</dbReference>
<protein>
    <recommendedName>
        <fullName evidence="2">DNA-directed RNA polymerase</fullName>
        <ecNumber evidence="2">2.7.7.6</ecNumber>
    </recommendedName>
</protein>
<gene>
    <name evidence="8" type="ORF">RJ641_013271</name>
</gene>
<keyword evidence="3" id="KW-0240">DNA-directed RNA polymerase</keyword>
<dbReference type="Pfam" id="PF04563">
    <property type="entry name" value="RNA_pol_Rpb2_1"/>
    <property type="match status" value="1"/>
</dbReference>
<dbReference type="GO" id="GO:0006351">
    <property type="term" value="P:DNA-templated transcription"/>
    <property type="evidence" value="ECO:0007669"/>
    <property type="project" value="InterPro"/>
</dbReference>
<sequence>MLDFVRGLVKQHLDSFNYFVNTGIKKIVKANDRITSTIHPNIFLRYKDVKIGEPSVVVDTVSERLTPHMCRLSDMTYSAPIEFSIEYTVGPIDQPRLVQKDNVVIGRMPIMLRSCCCVLYHKDEAELARLGECPLDPGGYFVVKGTEKKRNISCFNQREREDYNSLISKSEVLNEIMVLRDE</sequence>
<keyword evidence="4" id="KW-0808">Transferase</keyword>
<proteinExistence type="inferred from homology"/>
<dbReference type="GO" id="GO:0003677">
    <property type="term" value="F:DNA binding"/>
    <property type="evidence" value="ECO:0007669"/>
    <property type="project" value="InterPro"/>
</dbReference>
<evidence type="ECO:0000256" key="3">
    <source>
        <dbReference type="ARBA" id="ARBA00022478"/>
    </source>
</evidence>
<dbReference type="EC" id="2.7.7.6" evidence="2"/>
<dbReference type="PANTHER" id="PTHR20856">
    <property type="entry name" value="DNA-DIRECTED RNA POLYMERASE I SUBUNIT 2"/>
    <property type="match status" value="1"/>
</dbReference>
<organism evidence="8 9">
    <name type="scientific">Dillenia turbinata</name>
    <dbReference type="NCBI Taxonomy" id="194707"/>
    <lineage>
        <taxon>Eukaryota</taxon>
        <taxon>Viridiplantae</taxon>
        <taxon>Streptophyta</taxon>
        <taxon>Embryophyta</taxon>
        <taxon>Tracheophyta</taxon>
        <taxon>Spermatophyta</taxon>
        <taxon>Magnoliopsida</taxon>
        <taxon>eudicotyledons</taxon>
        <taxon>Gunneridae</taxon>
        <taxon>Pentapetalae</taxon>
        <taxon>Dilleniales</taxon>
        <taxon>Dilleniaceae</taxon>
        <taxon>Dillenia</taxon>
    </lineage>
</organism>
<dbReference type="AlphaFoldDB" id="A0AAN8WCD6"/>
<keyword evidence="9" id="KW-1185">Reference proteome</keyword>